<dbReference type="eggNOG" id="KOG1515">
    <property type="taxonomic scope" value="Eukaryota"/>
</dbReference>
<accession>C9SKR3</accession>
<evidence type="ECO:0000259" key="2">
    <source>
        <dbReference type="Pfam" id="PF07859"/>
    </source>
</evidence>
<dbReference type="Proteomes" id="UP000008698">
    <property type="component" value="Unassembled WGS sequence"/>
</dbReference>
<feature type="domain" description="Alpha/beta hydrolase fold-3" evidence="2">
    <location>
        <begin position="83"/>
        <end position="115"/>
    </location>
</feature>
<evidence type="ECO:0000313" key="3">
    <source>
        <dbReference type="EMBL" id="EEY19281.1"/>
    </source>
</evidence>
<keyword evidence="1" id="KW-0378">Hydrolase</keyword>
<gene>
    <name evidence="3" type="ORF">VDBG_05390</name>
</gene>
<protein>
    <submittedName>
        <fullName evidence="3">Lipase lipH</fullName>
    </submittedName>
</protein>
<evidence type="ECO:0000256" key="1">
    <source>
        <dbReference type="ARBA" id="ARBA00022801"/>
    </source>
</evidence>
<dbReference type="InterPro" id="IPR013094">
    <property type="entry name" value="AB_hydrolase_3"/>
</dbReference>
<reference evidence="4" key="1">
    <citation type="journal article" date="2011" name="PLoS Pathog.">
        <title>Comparative genomics yields insights into niche adaptation of plant vascular wilt pathogens.</title>
        <authorList>
            <person name="Klosterman S.J."/>
            <person name="Subbarao K.V."/>
            <person name="Kang S."/>
            <person name="Veronese P."/>
            <person name="Gold S.E."/>
            <person name="Thomma B.P.H.J."/>
            <person name="Chen Z."/>
            <person name="Henrissat B."/>
            <person name="Lee Y.-H."/>
            <person name="Park J."/>
            <person name="Garcia-Pedrajas M.D."/>
            <person name="Barbara D.J."/>
            <person name="Anchieta A."/>
            <person name="de Jonge R."/>
            <person name="Santhanam P."/>
            <person name="Maruthachalam K."/>
            <person name="Atallah Z."/>
            <person name="Amyotte S.G."/>
            <person name="Paz Z."/>
            <person name="Inderbitzin P."/>
            <person name="Hayes R.J."/>
            <person name="Heiman D.I."/>
            <person name="Young S."/>
            <person name="Zeng Q."/>
            <person name="Engels R."/>
            <person name="Galagan J."/>
            <person name="Cuomo C.A."/>
            <person name="Dobinson K.F."/>
            <person name="Ma L.-J."/>
        </authorList>
    </citation>
    <scope>NUCLEOTIDE SEQUENCE [LARGE SCALE GENOMIC DNA]</scope>
    <source>
        <strain evidence="4">VaMs.102 / ATCC MYA-4576 / FGSC 10136</strain>
    </source>
</reference>
<feature type="domain" description="Alpha/beta hydrolase fold-3" evidence="2">
    <location>
        <begin position="122"/>
        <end position="236"/>
    </location>
</feature>
<dbReference type="GeneID" id="9531261"/>
<organism evidence="4">
    <name type="scientific">Verticillium alfalfae (strain VaMs.102 / ATCC MYA-4576 / FGSC 10136)</name>
    <name type="common">Verticillium wilt of alfalfa</name>
    <name type="synonym">Verticillium albo-atrum</name>
    <dbReference type="NCBI Taxonomy" id="526221"/>
    <lineage>
        <taxon>Eukaryota</taxon>
        <taxon>Fungi</taxon>
        <taxon>Dikarya</taxon>
        <taxon>Ascomycota</taxon>
        <taxon>Pezizomycotina</taxon>
        <taxon>Sordariomycetes</taxon>
        <taxon>Hypocreomycetidae</taxon>
        <taxon>Glomerellales</taxon>
        <taxon>Plectosphaerellaceae</taxon>
        <taxon>Verticillium</taxon>
    </lineage>
</organism>
<proteinExistence type="predicted"/>
<dbReference type="Gene3D" id="3.40.50.1820">
    <property type="entry name" value="alpha/beta hydrolase"/>
    <property type="match status" value="2"/>
</dbReference>
<keyword evidence="4" id="KW-1185">Reference proteome</keyword>
<dbReference type="STRING" id="526221.C9SKR3"/>
<dbReference type="Pfam" id="PF07859">
    <property type="entry name" value="Abhydrolase_3"/>
    <property type="match status" value="2"/>
</dbReference>
<dbReference type="OMA" id="MNANIVI"/>
<dbReference type="PANTHER" id="PTHR48081">
    <property type="entry name" value="AB HYDROLASE SUPERFAMILY PROTEIN C4A8.06C"/>
    <property type="match status" value="1"/>
</dbReference>
<dbReference type="SUPFAM" id="SSF53474">
    <property type="entry name" value="alpha/beta-Hydrolases"/>
    <property type="match status" value="1"/>
</dbReference>
<dbReference type="OrthoDB" id="408631at2759"/>
<sequence length="319" mass="34649">MTSYREPGLHILGPEWLEIADHVTLSFGKGTPEELRNQVKLPFELPPPTGMTITDRPVPGYDGGTNQVRIYKPEEPSTNGAVLIYVHGGGWTVGNLDTEDAFCRTVCRGNRIVVVQNNLDFLGGKPDNLIMGGLSAGGNITAALVQRAKATGLVSIRGHILREPLVVHPAVHPAGVDFSSYVDSEDAPILPALGVHRCLEWYKPVPDDLRMSPLLAEDFSGLPPAYVQIAGVDPLRVPVRVSVYPRLPHAFQMVPLKSSQQSDKELIYAVKWLIGSDRDDDTGTGRPNRLSGREPWADRQDMVNKWCGCAIAVGCGCSG</sequence>
<dbReference type="AlphaFoldDB" id="C9SKR3"/>
<name>C9SKR3_VERA1</name>
<dbReference type="RefSeq" id="XP_003004277.1">
    <property type="nucleotide sequence ID" value="XM_003004231.1"/>
</dbReference>
<dbReference type="PANTHER" id="PTHR48081:SF8">
    <property type="entry name" value="ALPHA_BETA HYDROLASE FOLD-3 DOMAIN-CONTAINING PROTEIN-RELATED"/>
    <property type="match status" value="1"/>
</dbReference>
<dbReference type="InterPro" id="IPR050300">
    <property type="entry name" value="GDXG_lipolytic_enzyme"/>
</dbReference>
<dbReference type="EMBL" id="DS985219">
    <property type="protein sequence ID" value="EEY19281.1"/>
    <property type="molecule type" value="Genomic_DNA"/>
</dbReference>
<dbReference type="KEGG" id="val:VDBG_05390"/>
<evidence type="ECO:0000313" key="4">
    <source>
        <dbReference type="Proteomes" id="UP000008698"/>
    </source>
</evidence>
<dbReference type="InterPro" id="IPR029058">
    <property type="entry name" value="AB_hydrolase_fold"/>
</dbReference>
<dbReference type="GO" id="GO:0016787">
    <property type="term" value="F:hydrolase activity"/>
    <property type="evidence" value="ECO:0007669"/>
    <property type="project" value="UniProtKB-KW"/>
</dbReference>
<dbReference type="HOGENOM" id="CLU_012494_6_3_1"/>